<dbReference type="Proteomes" id="UP000663829">
    <property type="component" value="Unassembled WGS sequence"/>
</dbReference>
<sequence>CDNGYILDDNGCPTCTCLCLKQITCKRNCGNWGYKTDEQGCPLCECNCPLRRCWQQCGDLGYKADEYGCMGCECNCPLVKCSTQCAYGFKQNDYGCQTCQCACETLGCKRKCDYGFKTNNENCTICECKESKCPFGYSTGTCGGKEQLKCEGNTTCIVVQKDGQENNLPFKYETLIYIPNTFFNYKQNYLTQTMRYDWINVQFLLLHDINHQQYSVEFFKLIKKEFVNLNILGMAANCSLDNQLTHDRQLTLDRVNMFALSEGNMDRDFGKRMPLMVPMIQTLHIPLKNLIDITNNFSDQDLRMICSNVCKIIFSDDNDNLIHSKEYVDYFPNLLN</sequence>
<evidence type="ECO:0000313" key="5">
    <source>
        <dbReference type="EMBL" id="CAF4303935.1"/>
    </source>
</evidence>
<gene>
    <name evidence="4" type="ORF">GPM918_LOCUS33708</name>
    <name evidence="5" type="ORF">SRO942_LOCUS34395</name>
</gene>
<evidence type="ECO:0000256" key="1">
    <source>
        <dbReference type="ARBA" id="ARBA00022690"/>
    </source>
</evidence>
<accession>A0A815MJJ9</accession>
<proteinExistence type="predicted"/>
<dbReference type="Pfam" id="PF02822">
    <property type="entry name" value="Antistasin"/>
    <property type="match status" value="3"/>
</dbReference>
<keyword evidence="2" id="KW-0722">Serine protease inhibitor</keyword>
<dbReference type="AlphaFoldDB" id="A0A815MJJ9"/>
<keyword evidence="1" id="KW-0646">Protease inhibitor</keyword>
<feature type="domain" description="Antistasin-like" evidence="3">
    <location>
        <begin position="103"/>
        <end position="128"/>
    </location>
</feature>
<dbReference type="EMBL" id="CAJNOQ010018160">
    <property type="protein sequence ID" value="CAF1420399.1"/>
    <property type="molecule type" value="Genomic_DNA"/>
</dbReference>
<evidence type="ECO:0000313" key="6">
    <source>
        <dbReference type="Proteomes" id="UP000663829"/>
    </source>
</evidence>
<dbReference type="InterPro" id="IPR011061">
    <property type="entry name" value="Hirudin/antistatin"/>
</dbReference>
<dbReference type="GO" id="GO:0004867">
    <property type="term" value="F:serine-type endopeptidase inhibitor activity"/>
    <property type="evidence" value="ECO:0007669"/>
    <property type="project" value="UniProtKB-KW"/>
</dbReference>
<dbReference type="PROSITE" id="PS51252">
    <property type="entry name" value="ANTISTASIN"/>
    <property type="match status" value="2"/>
</dbReference>
<dbReference type="InterPro" id="IPR004094">
    <property type="entry name" value="Antistasin-like"/>
</dbReference>
<keyword evidence="6" id="KW-1185">Reference proteome</keyword>
<evidence type="ECO:0000313" key="4">
    <source>
        <dbReference type="EMBL" id="CAF1420399.1"/>
    </source>
</evidence>
<organism evidence="4 6">
    <name type="scientific">Didymodactylos carnosus</name>
    <dbReference type="NCBI Taxonomy" id="1234261"/>
    <lineage>
        <taxon>Eukaryota</taxon>
        <taxon>Metazoa</taxon>
        <taxon>Spiralia</taxon>
        <taxon>Gnathifera</taxon>
        <taxon>Rotifera</taxon>
        <taxon>Eurotatoria</taxon>
        <taxon>Bdelloidea</taxon>
        <taxon>Philodinida</taxon>
        <taxon>Philodinidae</taxon>
        <taxon>Didymodactylos</taxon>
    </lineage>
</organism>
<feature type="domain" description="Antistasin-like" evidence="3">
    <location>
        <begin position="76"/>
        <end position="101"/>
    </location>
</feature>
<evidence type="ECO:0000256" key="2">
    <source>
        <dbReference type="ARBA" id="ARBA00022900"/>
    </source>
</evidence>
<dbReference type="Gene3D" id="2.10.22.10">
    <property type="entry name" value="Antistasin, domain 1"/>
    <property type="match status" value="2"/>
</dbReference>
<comment type="caution">
    <text evidence="4">The sequence shown here is derived from an EMBL/GenBank/DDBJ whole genome shotgun (WGS) entry which is preliminary data.</text>
</comment>
<evidence type="ECO:0000259" key="3">
    <source>
        <dbReference type="PROSITE" id="PS51252"/>
    </source>
</evidence>
<dbReference type="OrthoDB" id="10021323at2759"/>
<protein>
    <recommendedName>
        <fullName evidence="3">Antistasin-like domain-containing protein</fullName>
    </recommendedName>
</protein>
<name>A0A815MJJ9_9BILA</name>
<dbReference type="Proteomes" id="UP000681722">
    <property type="component" value="Unassembled WGS sequence"/>
</dbReference>
<dbReference type="SUPFAM" id="SSF57262">
    <property type="entry name" value="Leech antihemostatic proteins"/>
    <property type="match status" value="1"/>
</dbReference>
<dbReference type="EMBL" id="CAJOBC010083587">
    <property type="protein sequence ID" value="CAF4303935.1"/>
    <property type="molecule type" value="Genomic_DNA"/>
</dbReference>
<feature type="non-terminal residue" evidence="4">
    <location>
        <position position="1"/>
    </location>
</feature>
<reference evidence="4" key="1">
    <citation type="submission" date="2021-02" db="EMBL/GenBank/DDBJ databases">
        <authorList>
            <person name="Nowell W R."/>
        </authorList>
    </citation>
    <scope>NUCLEOTIDE SEQUENCE</scope>
</reference>